<dbReference type="Proteomes" id="UP000278609">
    <property type="component" value="Unassembled WGS sequence"/>
</dbReference>
<evidence type="ECO:0000313" key="1">
    <source>
        <dbReference type="EMBL" id="RRD56371.1"/>
    </source>
</evidence>
<evidence type="ECO:0000313" key="2">
    <source>
        <dbReference type="Proteomes" id="UP000278609"/>
    </source>
</evidence>
<dbReference type="RefSeq" id="WP_148091591.1">
    <property type="nucleotide sequence ID" value="NZ_RQYS01000113.1"/>
</dbReference>
<proteinExistence type="predicted"/>
<organism evidence="1 2">
    <name type="scientific">Tannerella forsythia</name>
    <name type="common">Bacteroides forsythus</name>
    <dbReference type="NCBI Taxonomy" id="28112"/>
    <lineage>
        <taxon>Bacteria</taxon>
        <taxon>Pseudomonadati</taxon>
        <taxon>Bacteroidota</taxon>
        <taxon>Bacteroidia</taxon>
        <taxon>Bacteroidales</taxon>
        <taxon>Tannerellaceae</taxon>
        <taxon>Tannerella</taxon>
    </lineage>
</organism>
<protein>
    <submittedName>
        <fullName evidence="1">T9SS C-terminal target domain-containing protein</fullName>
    </submittedName>
</protein>
<sequence length="129" mass="13719">GLRAGGTIEKRDLLTLACTAVPGTSNGSYKGALRNLSFTPTTGYALRNVTVPFTFTYTVGNETIDGLRIYASGSALLLMLPKAETVHIYHVSGAMVKTLALPAGDHVQPLAPGMYLVRVGERVTKILIK</sequence>
<comment type="caution">
    <text evidence="1">The sequence shown here is derived from an EMBL/GenBank/DDBJ whole genome shotgun (WGS) entry which is preliminary data.</text>
</comment>
<name>A0A3P1XD56_TANFO</name>
<dbReference type="OrthoDB" id="2235251at2"/>
<dbReference type="AlphaFoldDB" id="A0A3P1XD56"/>
<dbReference type="EMBL" id="RQYS01000113">
    <property type="protein sequence ID" value="RRD56371.1"/>
    <property type="molecule type" value="Genomic_DNA"/>
</dbReference>
<feature type="non-terminal residue" evidence="1">
    <location>
        <position position="1"/>
    </location>
</feature>
<reference evidence="1 2" key="1">
    <citation type="submission" date="2018-11" db="EMBL/GenBank/DDBJ databases">
        <title>Genomes From Bacteria Associated with the Canine Oral Cavity: a Test Case for Automated Genome-Based Taxonomic Assignment.</title>
        <authorList>
            <person name="Coil D.A."/>
            <person name="Jospin G."/>
            <person name="Darling A.E."/>
            <person name="Wallis C."/>
            <person name="Davis I.J."/>
            <person name="Harris S."/>
            <person name="Eisen J.A."/>
            <person name="Holcombe L.J."/>
            <person name="O'Flynn C."/>
        </authorList>
    </citation>
    <scope>NUCLEOTIDE SEQUENCE [LARGE SCALE GENOMIC DNA]</scope>
    <source>
        <strain evidence="1 2">OH2617_COT-023</strain>
    </source>
</reference>
<accession>A0A3P1XD56</accession>
<gene>
    <name evidence="1" type="ORF">EII40_13800</name>
</gene>